<evidence type="ECO:0000313" key="2">
    <source>
        <dbReference type="EMBL" id="KKK68281.1"/>
    </source>
</evidence>
<feature type="transmembrane region" description="Helical" evidence="1">
    <location>
        <begin position="39"/>
        <end position="60"/>
    </location>
</feature>
<dbReference type="EMBL" id="LAZR01059211">
    <property type="protein sequence ID" value="KKK68281.1"/>
    <property type="molecule type" value="Genomic_DNA"/>
</dbReference>
<sequence length="62" mass="6990">MNQKENGELKQIAKHVNILNEETGKIKIDVAKLESSVKIFKWILGYMATLLTVLVGRALFFG</sequence>
<keyword evidence="1" id="KW-0472">Membrane</keyword>
<keyword evidence="1" id="KW-0812">Transmembrane</keyword>
<name>A0A0F9A7X0_9ZZZZ</name>
<proteinExistence type="predicted"/>
<organism evidence="2">
    <name type="scientific">marine sediment metagenome</name>
    <dbReference type="NCBI Taxonomy" id="412755"/>
    <lineage>
        <taxon>unclassified sequences</taxon>
        <taxon>metagenomes</taxon>
        <taxon>ecological metagenomes</taxon>
    </lineage>
</organism>
<evidence type="ECO:0000256" key="1">
    <source>
        <dbReference type="SAM" id="Phobius"/>
    </source>
</evidence>
<reference evidence="2" key="1">
    <citation type="journal article" date="2015" name="Nature">
        <title>Complex archaea that bridge the gap between prokaryotes and eukaryotes.</title>
        <authorList>
            <person name="Spang A."/>
            <person name="Saw J.H."/>
            <person name="Jorgensen S.L."/>
            <person name="Zaremba-Niedzwiedzka K."/>
            <person name="Martijn J."/>
            <person name="Lind A.E."/>
            <person name="van Eijk R."/>
            <person name="Schleper C."/>
            <person name="Guy L."/>
            <person name="Ettema T.J."/>
        </authorList>
    </citation>
    <scope>NUCLEOTIDE SEQUENCE</scope>
</reference>
<gene>
    <name evidence="2" type="ORF">LCGC14_2945640</name>
</gene>
<protein>
    <submittedName>
        <fullName evidence="2">Uncharacterized protein</fullName>
    </submittedName>
</protein>
<dbReference type="AlphaFoldDB" id="A0A0F9A7X0"/>
<keyword evidence="1" id="KW-1133">Transmembrane helix</keyword>
<accession>A0A0F9A7X0</accession>
<comment type="caution">
    <text evidence="2">The sequence shown here is derived from an EMBL/GenBank/DDBJ whole genome shotgun (WGS) entry which is preliminary data.</text>
</comment>